<sequence length="369" mass="41697">MSIDILQLNLNKPLNKTRVIVAMSGGVDSTTVAVYLHKMGYEVIGITLQLYSGMQGSNHKTCCSGQDIEDARSVATRFGFPHYVIDKEGIFEKEVIQNFADKYANGYTPIPCVTCNQTVKFRDLVAVAKKLKGDILVTGHYVRHKYVKNNIELHVAVDQYKDQSYFLFATTKEQLQYLRFPLGNFHKTETRKMAKEFGIAIANKPDSQDICFVKNRSYVEIVNKYRPDTVKPGPIKHVNGQTLGYHKGTANFTIGQRSGLGISYHEPLYVTRIETETSTIWVGNKQDLDVRDFQISCVNWIAGYAMPERLQARVKIRSGIVMYQAEILKHENIFKVSLLEKPDTSISPGQACVIYNDSQILGGGWICKY</sequence>
<dbReference type="GO" id="GO:0103016">
    <property type="term" value="F:tRNA-uridine 2-sulfurtransferase activity"/>
    <property type="evidence" value="ECO:0007669"/>
    <property type="project" value="UniProtKB-EC"/>
</dbReference>
<keyword evidence="2 9" id="KW-0808">Transferase</keyword>
<feature type="domain" description="tRNA-specific 2-thiouridylase MnmA-like central" evidence="11">
    <location>
        <begin position="224"/>
        <end position="283"/>
    </location>
</feature>
<feature type="site" description="Interaction with tRNA" evidence="9">
    <location>
        <position position="140"/>
    </location>
</feature>
<dbReference type="Pfam" id="PF20259">
    <property type="entry name" value="tRNA_Me_trans_M"/>
    <property type="match status" value="1"/>
</dbReference>
<evidence type="ECO:0000259" key="10">
    <source>
        <dbReference type="Pfam" id="PF20258"/>
    </source>
</evidence>
<keyword evidence="7" id="KW-1015">Disulfide bond</keyword>
<comment type="function">
    <text evidence="9">Catalyzes the 2-thiolation of uridine at the wobble position (U34) of tRNA, leading to the formation of s(2)U34.</text>
</comment>
<dbReference type="InterPro" id="IPR046885">
    <property type="entry name" value="MnmA-like_C"/>
</dbReference>
<dbReference type="GO" id="GO:0000049">
    <property type="term" value="F:tRNA binding"/>
    <property type="evidence" value="ECO:0007669"/>
    <property type="project" value="UniProtKB-KW"/>
</dbReference>
<feature type="binding site" evidence="9">
    <location>
        <position position="139"/>
    </location>
    <ligand>
        <name>ATP</name>
        <dbReference type="ChEBI" id="CHEBI:30616"/>
    </ligand>
</feature>
<keyword evidence="13" id="KW-1185">Reference proteome</keyword>
<comment type="catalytic activity">
    <reaction evidence="8 9">
        <text>S-sulfanyl-L-cysteinyl-[protein] + uridine(34) in tRNA + AH2 + ATP = 2-thiouridine(34) in tRNA + L-cysteinyl-[protein] + A + AMP + diphosphate + H(+)</text>
        <dbReference type="Rhea" id="RHEA:47032"/>
        <dbReference type="Rhea" id="RHEA-COMP:10131"/>
        <dbReference type="Rhea" id="RHEA-COMP:11726"/>
        <dbReference type="Rhea" id="RHEA-COMP:11727"/>
        <dbReference type="Rhea" id="RHEA-COMP:11728"/>
        <dbReference type="ChEBI" id="CHEBI:13193"/>
        <dbReference type="ChEBI" id="CHEBI:15378"/>
        <dbReference type="ChEBI" id="CHEBI:17499"/>
        <dbReference type="ChEBI" id="CHEBI:29950"/>
        <dbReference type="ChEBI" id="CHEBI:30616"/>
        <dbReference type="ChEBI" id="CHEBI:33019"/>
        <dbReference type="ChEBI" id="CHEBI:61963"/>
        <dbReference type="ChEBI" id="CHEBI:65315"/>
        <dbReference type="ChEBI" id="CHEBI:87170"/>
        <dbReference type="ChEBI" id="CHEBI:456215"/>
        <dbReference type="EC" id="2.8.1.13"/>
    </reaction>
</comment>
<feature type="domain" description="tRNA-specific 2-thiouridylase MnmA-like C-terminal" evidence="10">
    <location>
        <begin position="291"/>
        <end position="366"/>
    </location>
</feature>
<keyword evidence="5 9" id="KW-0067">ATP-binding</keyword>
<dbReference type="EMBL" id="AXCJ01000008">
    <property type="protein sequence ID" value="ETO91223.1"/>
    <property type="molecule type" value="Genomic_DNA"/>
</dbReference>
<feature type="binding site" evidence="9">
    <location>
        <position position="48"/>
    </location>
    <ligand>
        <name>ATP</name>
        <dbReference type="ChEBI" id="CHEBI:30616"/>
    </ligand>
</feature>
<dbReference type="PANTHER" id="PTHR11933">
    <property type="entry name" value="TRNA 5-METHYLAMINOMETHYL-2-THIOURIDYLATE -METHYLTRANSFERASE"/>
    <property type="match status" value="1"/>
</dbReference>
<dbReference type="Gene3D" id="2.40.30.10">
    <property type="entry name" value="Translation factors"/>
    <property type="match status" value="1"/>
</dbReference>
<feature type="site" description="Interaction with tRNA" evidence="9">
    <location>
        <position position="350"/>
    </location>
</feature>
<dbReference type="InterPro" id="IPR023382">
    <property type="entry name" value="MnmA-like_central_sf"/>
</dbReference>
<dbReference type="Proteomes" id="UP000018951">
    <property type="component" value="Unassembled WGS sequence"/>
</dbReference>
<evidence type="ECO:0000256" key="2">
    <source>
        <dbReference type="ARBA" id="ARBA00022679"/>
    </source>
</evidence>
<accession>W2V1C6</accession>
<dbReference type="Gene3D" id="2.30.30.280">
    <property type="entry name" value="Adenine nucleotide alpha hydrolases-like domains"/>
    <property type="match status" value="1"/>
</dbReference>
<gene>
    <name evidence="12" type="primary">trmU</name>
    <name evidence="9" type="synonym">mnmA</name>
    <name evidence="12" type="ORF">P857_714</name>
</gene>
<evidence type="ECO:0000313" key="12">
    <source>
        <dbReference type="EMBL" id="ETO91223.1"/>
    </source>
</evidence>
<feature type="binding site" evidence="9">
    <location>
        <begin position="22"/>
        <end position="29"/>
    </location>
    <ligand>
        <name>ATP</name>
        <dbReference type="ChEBI" id="CHEBI:30616"/>
    </ligand>
</feature>
<dbReference type="FunFam" id="2.30.30.280:FF:000001">
    <property type="entry name" value="tRNA-specific 2-thiouridylase MnmA"/>
    <property type="match status" value="1"/>
</dbReference>
<name>W2V1C6_9RICK</name>
<evidence type="ECO:0000256" key="3">
    <source>
        <dbReference type="ARBA" id="ARBA00022694"/>
    </source>
</evidence>
<dbReference type="SUPFAM" id="SSF52402">
    <property type="entry name" value="Adenine nucleotide alpha hydrolases-like"/>
    <property type="match status" value="1"/>
</dbReference>
<evidence type="ECO:0000259" key="11">
    <source>
        <dbReference type="Pfam" id="PF20259"/>
    </source>
</evidence>
<comment type="similarity">
    <text evidence="9">Belongs to the MnmA/TRMU family.</text>
</comment>
<dbReference type="GO" id="GO:0005737">
    <property type="term" value="C:cytoplasm"/>
    <property type="evidence" value="ECO:0007669"/>
    <property type="project" value="UniProtKB-SubCell"/>
</dbReference>
<evidence type="ECO:0000256" key="6">
    <source>
        <dbReference type="ARBA" id="ARBA00022884"/>
    </source>
</evidence>
<organism evidence="12 13">
    <name type="scientific">Candidatus Xenolissoclinum pacificiensis L6</name>
    <dbReference type="NCBI Taxonomy" id="1401685"/>
    <lineage>
        <taxon>Bacteria</taxon>
        <taxon>Pseudomonadati</taxon>
        <taxon>Pseudomonadota</taxon>
        <taxon>Alphaproteobacteria</taxon>
        <taxon>Rickettsiales</taxon>
        <taxon>Anaplasmataceae</taxon>
        <taxon>Candidatus Xenolissoclinum</taxon>
    </lineage>
</organism>
<dbReference type="PATRIC" id="fig|1401685.3.peg.851"/>
<dbReference type="GO" id="GO:0002143">
    <property type="term" value="P:tRNA wobble position uridine thiolation"/>
    <property type="evidence" value="ECO:0007669"/>
    <property type="project" value="TreeGrafter"/>
</dbReference>
<comment type="caution">
    <text evidence="9">Lacks conserved residue(s) required for the propagation of feature annotation.</text>
</comment>
<dbReference type="GO" id="GO:0005524">
    <property type="term" value="F:ATP binding"/>
    <property type="evidence" value="ECO:0007669"/>
    <property type="project" value="UniProtKB-KW"/>
</dbReference>
<dbReference type="HAMAP" id="MF_00144">
    <property type="entry name" value="tRNA_thiouridyl_MnmA"/>
    <property type="match status" value="1"/>
</dbReference>
<dbReference type="InterPro" id="IPR014729">
    <property type="entry name" value="Rossmann-like_a/b/a_fold"/>
</dbReference>
<dbReference type="CDD" id="cd01998">
    <property type="entry name" value="MnmA_TRMU-like"/>
    <property type="match status" value="1"/>
</dbReference>
<dbReference type="PANTHER" id="PTHR11933:SF5">
    <property type="entry name" value="MITOCHONDRIAL TRNA-SPECIFIC 2-THIOURIDYLASE 1"/>
    <property type="match status" value="1"/>
</dbReference>
<evidence type="ECO:0000256" key="8">
    <source>
        <dbReference type="ARBA" id="ARBA00051542"/>
    </source>
</evidence>
<dbReference type="InterPro" id="IPR046884">
    <property type="entry name" value="MnmA-like_central"/>
</dbReference>
<keyword evidence="6 9" id="KW-0694">RNA-binding</keyword>
<dbReference type="InterPro" id="IPR004506">
    <property type="entry name" value="MnmA-like"/>
</dbReference>
<evidence type="ECO:0000256" key="7">
    <source>
        <dbReference type="ARBA" id="ARBA00023157"/>
    </source>
</evidence>
<dbReference type="AlphaFoldDB" id="W2V1C6"/>
<evidence type="ECO:0000313" key="13">
    <source>
        <dbReference type="Proteomes" id="UP000018951"/>
    </source>
</evidence>
<keyword evidence="1 9" id="KW-0820">tRNA-binding</keyword>
<comment type="subcellular location">
    <subcellularLocation>
        <location evidence="9">Cytoplasm</location>
    </subcellularLocation>
</comment>
<keyword evidence="9" id="KW-0963">Cytoplasm</keyword>
<evidence type="ECO:0000256" key="5">
    <source>
        <dbReference type="ARBA" id="ARBA00022840"/>
    </source>
</evidence>
<proteinExistence type="inferred from homology"/>
<evidence type="ECO:0000256" key="1">
    <source>
        <dbReference type="ARBA" id="ARBA00022555"/>
    </source>
</evidence>
<dbReference type="Pfam" id="PF03054">
    <property type="entry name" value="tRNA_Me_trans"/>
    <property type="match status" value="1"/>
</dbReference>
<comment type="caution">
    <text evidence="12">The sequence shown here is derived from an EMBL/GenBank/DDBJ whole genome shotgun (WGS) entry which is preliminary data.</text>
</comment>
<dbReference type="NCBIfam" id="NF001138">
    <property type="entry name" value="PRK00143.1"/>
    <property type="match status" value="1"/>
</dbReference>
<evidence type="ECO:0000256" key="4">
    <source>
        <dbReference type="ARBA" id="ARBA00022741"/>
    </source>
</evidence>
<evidence type="ECO:0000256" key="9">
    <source>
        <dbReference type="HAMAP-Rule" id="MF_00144"/>
    </source>
</evidence>
<dbReference type="EC" id="2.8.1.13" evidence="9"/>
<dbReference type="NCBIfam" id="TIGR00420">
    <property type="entry name" value="trmU"/>
    <property type="match status" value="1"/>
</dbReference>
<protein>
    <recommendedName>
        <fullName evidence="9">tRNA-specific 2-thiouridylase MnmA</fullName>
        <ecNumber evidence="9">2.8.1.13</ecNumber>
    </recommendedName>
</protein>
<dbReference type="GO" id="GO:0032259">
    <property type="term" value="P:methylation"/>
    <property type="evidence" value="ECO:0007669"/>
    <property type="project" value="UniProtKB-KW"/>
</dbReference>
<dbReference type="STRING" id="1401685.P857_714"/>
<reference evidence="12 13" key="1">
    <citation type="journal article" date="2013" name="PLoS ONE">
        <title>Bacterial endosymbiosis in a chordate host: long-term co-evolution and conservation of secondary metabolism.</title>
        <authorList>
            <person name="Kwan J.C."/>
            <person name="Schmidt E.W."/>
        </authorList>
    </citation>
    <scope>NUCLEOTIDE SEQUENCE [LARGE SCALE GENOMIC DNA]</scope>
    <source>
        <strain evidence="13">L6</strain>
    </source>
</reference>
<keyword evidence="4 9" id="KW-0547">Nucleotide-binding</keyword>
<dbReference type="Pfam" id="PF20258">
    <property type="entry name" value="tRNA_Me_trans_C"/>
    <property type="match status" value="1"/>
</dbReference>
<keyword evidence="3 9" id="KW-0819">tRNA processing</keyword>
<dbReference type="Gene3D" id="3.40.50.620">
    <property type="entry name" value="HUPs"/>
    <property type="match status" value="1"/>
</dbReference>
<feature type="active site" description="Cysteine persulfide intermediate" evidence="9">
    <location>
        <position position="211"/>
    </location>
</feature>
<feature type="active site" description="Nucleophile" evidence="9">
    <location>
        <position position="115"/>
    </location>
</feature>
<dbReference type="GO" id="GO:0008168">
    <property type="term" value="F:methyltransferase activity"/>
    <property type="evidence" value="ECO:0007669"/>
    <property type="project" value="UniProtKB-KW"/>
</dbReference>
<feature type="region of interest" description="Interaction with tRNA" evidence="9">
    <location>
        <begin position="161"/>
        <end position="163"/>
    </location>
</feature>